<name>A0ABR1KYB1_9PEZI</name>
<protein>
    <submittedName>
        <fullName evidence="1">Uncharacterized protein</fullName>
    </submittedName>
</protein>
<sequence length="204" mass="22984">MPSILGEFTKLCSLPCAWYCQATWVDNDVAHARNHNGRCQLTCAGPRAFTHFRAQLWSFPPTLNVGDVARIKVWSSFSRLSLASWHRLLPGDSFFFFFFLFFLPPLRLSSLESTSLTAQLGRQTLWWVLCNSKLRVATVKFATTARLCRTFSCGRNKSFCGEAFCAAAESTNMYTATDPKSNATRRNLQQGFMLALKPSLIFLG</sequence>
<dbReference type="Proteomes" id="UP001363622">
    <property type="component" value="Unassembled WGS sequence"/>
</dbReference>
<organism evidence="1 2">
    <name type="scientific">Phyllosticta citriasiana</name>
    <dbReference type="NCBI Taxonomy" id="595635"/>
    <lineage>
        <taxon>Eukaryota</taxon>
        <taxon>Fungi</taxon>
        <taxon>Dikarya</taxon>
        <taxon>Ascomycota</taxon>
        <taxon>Pezizomycotina</taxon>
        <taxon>Dothideomycetes</taxon>
        <taxon>Dothideomycetes incertae sedis</taxon>
        <taxon>Botryosphaeriales</taxon>
        <taxon>Phyllostictaceae</taxon>
        <taxon>Phyllosticta</taxon>
    </lineage>
</organism>
<dbReference type="EMBL" id="JBBPHU010000002">
    <property type="protein sequence ID" value="KAK7522458.1"/>
    <property type="molecule type" value="Genomic_DNA"/>
</dbReference>
<comment type="caution">
    <text evidence="1">The sequence shown here is derived from an EMBL/GenBank/DDBJ whole genome shotgun (WGS) entry which is preliminary data.</text>
</comment>
<evidence type="ECO:0000313" key="2">
    <source>
        <dbReference type="Proteomes" id="UP001363622"/>
    </source>
</evidence>
<gene>
    <name evidence="1" type="ORF">IWZ03DRAFT_118936</name>
</gene>
<keyword evidence="2" id="KW-1185">Reference proteome</keyword>
<evidence type="ECO:0000313" key="1">
    <source>
        <dbReference type="EMBL" id="KAK7522458.1"/>
    </source>
</evidence>
<reference evidence="1 2" key="1">
    <citation type="submission" date="2024-04" db="EMBL/GenBank/DDBJ databases">
        <title>Phyllosticta paracitricarpa is synonymous to the EU quarantine fungus P. citricarpa based on phylogenomic analyses.</title>
        <authorList>
            <consortium name="Lawrence Berkeley National Laboratory"/>
            <person name="Van Ingen-Buijs V.A."/>
            <person name="Van Westerhoven A.C."/>
            <person name="Haridas S."/>
            <person name="Skiadas P."/>
            <person name="Martin F."/>
            <person name="Groenewald J.Z."/>
            <person name="Crous P.W."/>
            <person name="Seidl M.F."/>
        </authorList>
    </citation>
    <scope>NUCLEOTIDE SEQUENCE [LARGE SCALE GENOMIC DNA]</scope>
    <source>
        <strain evidence="1 2">CBS 123371</strain>
    </source>
</reference>
<proteinExistence type="predicted"/>
<accession>A0ABR1KYB1</accession>